<keyword evidence="4" id="KW-1185">Reference proteome</keyword>
<sequence length="194" mass="21544">MSSSNPSSVSRPLTDSETHFYLPASRACVIPALAISDEEFKTVVALAGPNVICSHPTPGQNIVDPPSPLHFGVHLSSLRMGLMLPLHPFVLHVLSYYDLVPGQLATVAHLFLAGFMAQCVHLRILLNMNIFRHFFYAARSGAYAAKGFIVQARPPFVRGSTLPRSHQNWEQKWVWITPTNGELPFVNRWGELIC</sequence>
<keyword evidence="1" id="KW-0812">Transmembrane</keyword>
<dbReference type="AlphaFoldDB" id="A0A9P1E4A5"/>
<feature type="domain" description="Transposase (putative) gypsy type" evidence="2">
    <location>
        <begin position="74"/>
        <end position="137"/>
    </location>
</feature>
<dbReference type="Pfam" id="PF04195">
    <property type="entry name" value="Transposase_28"/>
    <property type="match status" value="1"/>
</dbReference>
<evidence type="ECO:0000256" key="1">
    <source>
        <dbReference type="SAM" id="Phobius"/>
    </source>
</evidence>
<proteinExistence type="predicted"/>
<evidence type="ECO:0000313" key="3">
    <source>
        <dbReference type="EMBL" id="CAH9077753.1"/>
    </source>
</evidence>
<keyword evidence="1" id="KW-0472">Membrane</keyword>
<dbReference type="EMBL" id="CAMAPE010000010">
    <property type="protein sequence ID" value="CAH9077753.1"/>
    <property type="molecule type" value="Genomic_DNA"/>
</dbReference>
<keyword evidence="1" id="KW-1133">Transmembrane helix</keyword>
<dbReference type="InterPro" id="IPR007321">
    <property type="entry name" value="Transposase_28"/>
</dbReference>
<comment type="caution">
    <text evidence="3">The sequence shown here is derived from an EMBL/GenBank/DDBJ whole genome shotgun (WGS) entry which is preliminary data.</text>
</comment>
<organism evidence="3 4">
    <name type="scientific">Cuscuta europaea</name>
    <name type="common">European dodder</name>
    <dbReference type="NCBI Taxonomy" id="41803"/>
    <lineage>
        <taxon>Eukaryota</taxon>
        <taxon>Viridiplantae</taxon>
        <taxon>Streptophyta</taxon>
        <taxon>Embryophyta</taxon>
        <taxon>Tracheophyta</taxon>
        <taxon>Spermatophyta</taxon>
        <taxon>Magnoliopsida</taxon>
        <taxon>eudicotyledons</taxon>
        <taxon>Gunneridae</taxon>
        <taxon>Pentapetalae</taxon>
        <taxon>asterids</taxon>
        <taxon>lamiids</taxon>
        <taxon>Solanales</taxon>
        <taxon>Convolvulaceae</taxon>
        <taxon>Cuscuteae</taxon>
        <taxon>Cuscuta</taxon>
        <taxon>Cuscuta subgen. Cuscuta</taxon>
    </lineage>
</organism>
<evidence type="ECO:0000259" key="2">
    <source>
        <dbReference type="Pfam" id="PF04195"/>
    </source>
</evidence>
<dbReference type="Proteomes" id="UP001152484">
    <property type="component" value="Unassembled WGS sequence"/>
</dbReference>
<accession>A0A9P1E4A5</accession>
<name>A0A9P1E4A5_CUSEU</name>
<dbReference type="OrthoDB" id="1752359at2759"/>
<feature type="transmembrane region" description="Helical" evidence="1">
    <location>
        <begin position="103"/>
        <end position="126"/>
    </location>
</feature>
<gene>
    <name evidence="3" type="ORF">CEURO_LOCUS6433</name>
</gene>
<protein>
    <recommendedName>
        <fullName evidence="2">Transposase (putative) gypsy type domain-containing protein</fullName>
    </recommendedName>
</protein>
<evidence type="ECO:0000313" key="4">
    <source>
        <dbReference type="Proteomes" id="UP001152484"/>
    </source>
</evidence>
<reference evidence="3" key="1">
    <citation type="submission" date="2022-07" db="EMBL/GenBank/DDBJ databases">
        <authorList>
            <person name="Macas J."/>
            <person name="Novak P."/>
            <person name="Neumann P."/>
        </authorList>
    </citation>
    <scope>NUCLEOTIDE SEQUENCE</scope>
</reference>